<evidence type="ECO:0000256" key="1">
    <source>
        <dbReference type="SAM" id="Phobius"/>
    </source>
</evidence>
<keyword evidence="3" id="KW-1185">Reference proteome</keyword>
<feature type="transmembrane region" description="Helical" evidence="1">
    <location>
        <begin position="71"/>
        <end position="90"/>
    </location>
</feature>
<dbReference type="AlphaFoldDB" id="A0A9N9Q1P1"/>
<sequence length="110" mass="12260">MRMCRRDFGRPSFITDPQSSLLIGFQHEDPTQSKLPYSIAIWQPNTKIDIQNLSSLPNLFPITNQAPSTNMTFTIVTLVTLLATASAAVIDNDNGLFKRRGLTCLGHRVI</sequence>
<evidence type="ECO:0000313" key="2">
    <source>
        <dbReference type="EMBL" id="CAG8971597.1"/>
    </source>
</evidence>
<organism evidence="2 3">
    <name type="scientific">Hymenoscyphus albidus</name>
    <dbReference type="NCBI Taxonomy" id="595503"/>
    <lineage>
        <taxon>Eukaryota</taxon>
        <taxon>Fungi</taxon>
        <taxon>Dikarya</taxon>
        <taxon>Ascomycota</taxon>
        <taxon>Pezizomycotina</taxon>
        <taxon>Leotiomycetes</taxon>
        <taxon>Helotiales</taxon>
        <taxon>Helotiaceae</taxon>
        <taxon>Hymenoscyphus</taxon>
    </lineage>
</organism>
<keyword evidence="1" id="KW-0812">Transmembrane</keyword>
<protein>
    <submittedName>
        <fullName evidence="2">Uncharacterized protein</fullName>
    </submittedName>
</protein>
<reference evidence="2" key="1">
    <citation type="submission" date="2021-07" db="EMBL/GenBank/DDBJ databases">
        <authorList>
            <person name="Durling M."/>
        </authorList>
    </citation>
    <scope>NUCLEOTIDE SEQUENCE</scope>
</reference>
<keyword evidence="1" id="KW-0472">Membrane</keyword>
<accession>A0A9N9Q1P1</accession>
<dbReference type="Proteomes" id="UP000701801">
    <property type="component" value="Unassembled WGS sequence"/>
</dbReference>
<gene>
    <name evidence="2" type="ORF">HYALB_00007990</name>
</gene>
<keyword evidence="1" id="KW-1133">Transmembrane helix</keyword>
<comment type="caution">
    <text evidence="2">The sequence shown here is derived from an EMBL/GenBank/DDBJ whole genome shotgun (WGS) entry which is preliminary data.</text>
</comment>
<name>A0A9N9Q1P1_9HELO</name>
<evidence type="ECO:0000313" key="3">
    <source>
        <dbReference type="Proteomes" id="UP000701801"/>
    </source>
</evidence>
<proteinExistence type="predicted"/>
<dbReference type="EMBL" id="CAJVRM010000025">
    <property type="protein sequence ID" value="CAG8971597.1"/>
    <property type="molecule type" value="Genomic_DNA"/>
</dbReference>